<dbReference type="eggNOG" id="COG2706">
    <property type="taxonomic scope" value="Bacteria"/>
</dbReference>
<dbReference type="PANTHER" id="PTHR30344:SF1">
    <property type="entry name" value="6-PHOSPHOGLUCONOLACTONASE"/>
    <property type="match status" value="1"/>
</dbReference>
<keyword evidence="3" id="KW-1185">Reference proteome</keyword>
<name>A0A097ICQ8_9CORY</name>
<dbReference type="InterPro" id="IPR015943">
    <property type="entry name" value="WD40/YVTN_repeat-like_dom_sf"/>
</dbReference>
<dbReference type="Proteomes" id="UP000029914">
    <property type="component" value="Chromosome"/>
</dbReference>
<dbReference type="EMBL" id="CP006764">
    <property type="protein sequence ID" value="AIT59898.1"/>
    <property type="molecule type" value="Genomic_DNA"/>
</dbReference>
<protein>
    <submittedName>
        <fullName evidence="2">6-phosphogluconolactonase</fullName>
    </submittedName>
</protein>
<evidence type="ECO:0000313" key="3">
    <source>
        <dbReference type="Proteomes" id="UP000029914"/>
    </source>
</evidence>
<proteinExistence type="inferred from homology"/>
<dbReference type="InterPro" id="IPR050282">
    <property type="entry name" value="Cycloisomerase_2"/>
</dbReference>
<organism evidence="2 3">
    <name type="scientific">Corynebacterium doosanense CAU 212 = DSM 45436</name>
    <dbReference type="NCBI Taxonomy" id="558173"/>
    <lineage>
        <taxon>Bacteria</taxon>
        <taxon>Bacillati</taxon>
        <taxon>Actinomycetota</taxon>
        <taxon>Actinomycetes</taxon>
        <taxon>Mycobacteriales</taxon>
        <taxon>Corynebacteriaceae</taxon>
        <taxon>Corynebacterium</taxon>
    </lineage>
</organism>
<dbReference type="InterPro" id="IPR019405">
    <property type="entry name" value="Lactonase_7-beta_prop"/>
</dbReference>
<sequence length="336" mass="35433">MNTYAIVATRTDTQHGAEPGPGLAVYDTNGWSRVSELQTEGVSYLALRDGLLIGGHSGVSKVSSYRFADGQLTHLSTVDGGGENPVYLVFSPDGRHVLTANYSSGSVSVLPISDGVLGEPTQVLELPGEPGQHKGDQDASHPHQIRFGPDGLVYVADKGLDTIFRFELSNEGTLIDAGSTRLRQMNGPRHLGFSGGSVFCANELSNSVVTLHEMEPVQYLPTLAPEDVRESRAGGIVVTGEYVIVSNRTGAGDDTPPGPGTDTLAAFRIRDGLLEPVGVVDTGYLRPRFIGLDPSGGLIVAHDHSGVIQRFTLSDGLPTSPEVIAEIGSPMCVVFG</sequence>
<dbReference type="Pfam" id="PF10282">
    <property type="entry name" value="Lactonase"/>
    <property type="match status" value="1"/>
</dbReference>
<dbReference type="PANTHER" id="PTHR30344">
    <property type="entry name" value="6-PHOSPHOGLUCONOLACTONASE-RELATED"/>
    <property type="match status" value="1"/>
</dbReference>
<evidence type="ECO:0000313" key="2">
    <source>
        <dbReference type="EMBL" id="AIT59898.1"/>
    </source>
</evidence>
<dbReference type="OrthoDB" id="9790815at2"/>
<evidence type="ECO:0000256" key="1">
    <source>
        <dbReference type="ARBA" id="ARBA00005564"/>
    </source>
</evidence>
<dbReference type="Gene3D" id="2.130.10.10">
    <property type="entry name" value="YVTN repeat-like/Quinoprotein amine dehydrogenase"/>
    <property type="match status" value="1"/>
</dbReference>
<comment type="similarity">
    <text evidence="1">Belongs to the cycloisomerase 2 family.</text>
</comment>
<gene>
    <name evidence="2" type="ORF">CDOO_00085</name>
</gene>
<dbReference type="STRING" id="558173.CDOO_00085"/>
<reference evidence="2 3" key="1">
    <citation type="submission" date="2013-09" db="EMBL/GenBank/DDBJ databases">
        <title>Complete genome sequence of Corynebacterium doosanense CAU 212(T) (=DSM 45436(T)), isolated from activated sludge.</title>
        <authorList>
            <person name="Schaffert L."/>
            <person name="Albersmeier A."/>
            <person name="Kalinowski J."/>
            <person name="Ruckert C."/>
        </authorList>
    </citation>
    <scope>NUCLEOTIDE SEQUENCE [LARGE SCALE GENOMIC DNA]</scope>
    <source>
        <strain evidence="2 3">CAU 212</strain>
    </source>
</reference>
<dbReference type="AlphaFoldDB" id="A0A097ICQ8"/>
<dbReference type="KEGG" id="cdo:CDOO_00085"/>
<dbReference type="RefSeq" id="WP_018022361.1">
    <property type="nucleotide sequence ID" value="NZ_AQUX01000007.1"/>
</dbReference>
<accession>A0A097ICQ8</accession>
<dbReference type="InterPro" id="IPR011048">
    <property type="entry name" value="Haem_d1_sf"/>
</dbReference>
<dbReference type="SUPFAM" id="SSF51004">
    <property type="entry name" value="C-terminal (heme d1) domain of cytochrome cd1-nitrite reductase"/>
    <property type="match status" value="1"/>
</dbReference>
<dbReference type="HOGENOM" id="CLU_038716_3_0_11"/>
<dbReference type="GO" id="GO:0017057">
    <property type="term" value="F:6-phosphogluconolactonase activity"/>
    <property type="evidence" value="ECO:0007669"/>
    <property type="project" value="TreeGrafter"/>
</dbReference>